<dbReference type="EMBL" id="FRDN01000017">
    <property type="protein sequence ID" value="SHN86537.1"/>
    <property type="molecule type" value="Genomic_DNA"/>
</dbReference>
<evidence type="ECO:0000256" key="1">
    <source>
        <dbReference type="ARBA" id="ARBA00023172"/>
    </source>
</evidence>
<evidence type="ECO:0000313" key="4">
    <source>
        <dbReference type="Proteomes" id="UP000184010"/>
    </source>
</evidence>
<dbReference type="CDD" id="cd01192">
    <property type="entry name" value="INT_C_like_3"/>
    <property type="match status" value="1"/>
</dbReference>
<proteinExistence type="predicted"/>
<dbReference type="PANTHER" id="PTHR30349">
    <property type="entry name" value="PHAGE INTEGRASE-RELATED"/>
    <property type="match status" value="1"/>
</dbReference>
<reference evidence="4" key="1">
    <citation type="submission" date="2016-12" db="EMBL/GenBank/DDBJ databases">
        <authorList>
            <person name="Varghese N."/>
            <person name="Submissions S."/>
        </authorList>
    </citation>
    <scope>NUCLEOTIDE SEQUENCE [LARGE SCALE GENOMIC DNA]</scope>
    <source>
        <strain evidence="4">DSM 11544</strain>
    </source>
</reference>
<gene>
    <name evidence="3" type="ORF">SAMN02745215_04658</name>
</gene>
<dbReference type="PANTHER" id="PTHR30349:SF82">
    <property type="entry name" value="INTEGRASE_RECOMBINASE YOEC-RELATED"/>
    <property type="match status" value="1"/>
</dbReference>
<dbReference type="RefSeq" id="WP_018213624.1">
    <property type="nucleotide sequence ID" value="NZ_FRDN01000017.1"/>
</dbReference>
<dbReference type="PROSITE" id="PS51898">
    <property type="entry name" value="TYR_RECOMBINASE"/>
    <property type="match status" value="1"/>
</dbReference>
<protein>
    <submittedName>
        <fullName evidence="3">Phage integrase family protein</fullName>
    </submittedName>
</protein>
<dbReference type="GO" id="GO:0015074">
    <property type="term" value="P:DNA integration"/>
    <property type="evidence" value="ECO:0007669"/>
    <property type="project" value="InterPro"/>
</dbReference>
<dbReference type="Proteomes" id="UP000184010">
    <property type="component" value="Unassembled WGS sequence"/>
</dbReference>
<dbReference type="AlphaFoldDB" id="A0A1M7UUE1"/>
<dbReference type="SUPFAM" id="SSF56349">
    <property type="entry name" value="DNA breaking-rejoining enzymes"/>
    <property type="match status" value="1"/>
</dbReference>
<dbReference type="InterPro" id="IPR002104">
    <property type="entry name" value="Integrase_catalytic"/>
</dbReference>
<evidence type="ECO:0000259" key="2">
    <source>
        <dbReference type="PROSITE" id="PS51898"/>
    </source>
</evidence>
<sequence length="187" mass="21347">MEFVQPIRDKKQIEGMKKVLKATNMRDYVLFVLGINTGLRISDLLRLKQTDVKDDKGKIKSRIEIREKKTGKNQNFPINDTVAKALKEYLPSGPPEDTPLFPSRKGSGPITRQQAHHILNEAAQQVGIKERIGTHTLRKTFGYHARMAGYPIETLQKIFNHSSQKITLVYLGITQDDTDEVYMKLNL</sequence>
<name>A0A1M7UUE1_9FIRM</name>
<dbReference type="Pfam" id="PF00589">
    <property type="entry name" value="Phage_integrase"/>
    <property type="match status" value="1"/>
</dbReference>
<keyword evidence="4" id="KW-1185">Reference proteome</keyword>
<dbReference type="GO" id="GO:0006310">
    <property type="term" value="P:DNA recombination"/>
    <property type="evidence" value="ECO:0007669"/>
    <property type="project" value="UniProtKB-KW"/>
</dbReference>
<dbReference type="InterPro" id="IPR050090">
    <property type="entry name" value="Tyrosine_recombinase_XerCD"/>
</dbReference>
<keyword evidence="1" id="KW-0233">DNA recombination</keyword>
<feature type="domain" description="Tyr recombinase" evidence="2">
    <location>
        <begin position="2"/>
        <end position="183"/>
    </location>
</feature>
<dbReference type="InterPro" id="IPR013762">
    <property type="entry name" value="Integrase-like_cat_sf"/>
</dbReference>
<evidence type="ECO:0000313" key="3">
    <source>
        <dbReference type="EMBL" id="SHN86537.1"/>
    </source>
</evidence>
<accession>A0A1M7UUE1</accession>
<dbReference type="STRING" id="1121395.SAMN02745215_04658"/>
<organism evidence="3 4">
    <name type="scientific">Desulfitobacterium chlororespirans DSM 11544</name>
    <dbReference type="NCBI Taxonomy" id="1121395"/>
    <lineage>
        <taxon>Bacteria</taxon>
        <taxon>Bacillati</taxon>
        <taxon>Bacillota</taxon>
        <taxon>Clostridia</taxon>
        <taxon>Eubacteriales</taxon>
        <taxon>Desulfitobacteriaceae</taxon>
        <taxon>Desulfitobacterium</taxon>
    </lineage>
</organism>
<dbReference type="InterPro" id="IPR011010">
    <property type="entry name" value="DNA_brk_join_enz"/>
</dbReference>
<dbReference type="Gene3D" id="1.10.443.10">
    <property type="entry name" value="Intergrase catalytic core"/>
    <property type="match status" value="1"/>
</dbReference>
<dbReference type="GO" id="GO:0003677">
    <property type="term" value="F:DNA binding"/>
    <property type="evidence" value="ECO:0007669"/>
    <property type="project" value="InterPro"/>
</dbReference>